<dbReference type="STRING" id="1454201.NMS_1340"/>
<dbReference type="PROSITE" id="PS51257">
    <property type="entry name" value="PROKAR_LIPOPROTEIN"/>
    <property type="match status" value="1"/>
</dbReference>
<proteinExistence type="predicted"/>
<dbReference type="OrthoDB" id="892266at2"/>
<protein>
    <recommendedName>
        <fullName evidence="3">Selenophosphate synthetase</fullName>
    </recommendedName>
</protein>
<evidence type="ECO:0008006" key="3">
    <source>
        <dbReference type="Google" id="ProtNLM"/>
    </source>
</evidence>
<dbReference type="AlphaFoldDB" id="W8VPY8"/>
<evidence type="ECO:0000313" key="2">
    <source>
        <dbReference type="Proteomes" id="UP000031760"/>
    </source>
</evidence>
<dbReference type="RefSeq" id="WP_041495971.1">
    <property type="nucleotide sequence ID" value="NZ_AP014548.1"/>
</dbReference>
<gene>
    <name evidence="1" type="ORF">NMS_1340</name>
</gene>
<evidence type="ECO:0000313" key="1">
    <source>
        <dbReference type="EMBL" id="BAO55349.1"/>
    </source>
</evidence>
<keyword evidence="2" id="KW-1185">Reference proteome</keyword>
<reference evidence="1 2" key="1">
    <citation type="journal article" date="2014" name="Proc. Natl. Acad. Sci. U.S.A.">
        <title>Functional characterization of flavobacteria rhodopsins reveals a unique class of light-driven chloride pump in bacteria.</title>
        <authorList>
            <person name="Yoshizawa S."/>
            <person name="Kumagai Y."/>
            <person name="Kim H."/>
            <person name="Ogura Y."/>
            <person name="Hayashi T."/>
            <person name="Iwasaki W."/>
            <person name="DeLong E.F."/>
            <person name="Kogure K."/>
        </authorList>
    </citation>
    <scope>NUCLEOTIDE SEQUENCE [LARGE SCALE GENOMIC DNA]</scope>
    <source>
        <strain evidence="1 2">S1-08</strain>
    </source>
</reference>
<dbReference type="HOGENOM" id="CLU_1233882_0_0_10"/>
<name>W8VPY8_9FLAO</name>
<organism evidence="1 2">
    <name type="scientific">Nonlabens marinus S1-08</name>
    <dbReference type="NCBI Taxonomy" id="1454201"/>
    <lineage>
        <taxon>Bacteria</taxon>
        <taxon>Pseudomonadati</taxon>
        <taxon>Bacteroidota</taxon>
        <taxon>Flavobacteriia</taxon>
        <taxon>Flavobacteriales</taxon>
        <taxon>Flavobacteriaceae</taxon>
        <taxon>Nonlabens</taxon>
    </lineage>
</organism>
<dbReference type="KEGG" id="nmf:NMS_1340"/>
<dbReference type="Proteomes" id="UP000031760">
    <property type="component" value="Chromosome"/>
</dbReference>
<dbReference type="EMBL" id="AP014548">
    <property type="protein sequence ID" value="BAO55349.1"/>
    <property type="molecule type" value="Genomic_DNA"/>
</dbReference>
<sequence length="218" mass="24941">MNKYILLSAIAVAMISCKQEESKEVIVEETPELAMQVAQNSGLDQWSDVKQLDFTFNIERNGEKMASRQWQWNPQTDQVTLTTATDTVSYNRNQQLDSLAVSADRAFINDVYWLVPQFKLAWDTGKEITYPESTEGDMVQVQYTGNDGYTPGDRYDMVIDNNGMITKWMYYPKGETNPAMTTSFEDYNDYQGIKIATNHRTPDGALNIYFTDVNVTKQ</sequence>
<accession>W8VPY8</accession>